<proteinExistence type="predicted"/>
<dbReference type="GeneID" id="81464651"/>
<gene>
    <name evidence="2" type="ORF">N7517_007738</name>
</gene>
<accession>A0A9W9VBD0</accession>
<evidence type="ECO:0000313" key="3">
    <source>
        <dbReference type="Proteomes" id="UP001147752"/>
    </source>
</evidence>
<feature type="signal peptide" evidence="1">
    <location>
        <begin position="1"/>
        <end position="20"/>
    </location>
</feature>
<reference evidence="2" key="2">
    <citation type="journal article" date="2023" name="IMA Fungus">
        <title>Comparative genomic study of the Penicillium genus elucidates a diverse pangenome and 15 lateral gene transfer events.</title>
        <authorList>
            <person name="Petersen C."/>
            <person name="Sorensen T."/>
            <person name="Nielsen M.R."/>
            <person name="Sondergaard T.E."/>
            <person name="Sorensen J.L."/>
            <person name="Fitzpatrick D.A."/>
            <person name="Frisvad J.C."/>
            <person name="Nielsen K.L."/>
        </authorList>
    </citation>
    <scope>NUCLEOTIDE SEQUENCE</scope>
    <source>
        <strain evidence="2">IBT 3081</strain>
    </source>
</reference>
<name>A0A9W9VBD0_9EURO</name>
<reference evidence="2" key="1">
    <citation type="submission" date="2022-12" db="EMBL/GenBank/DDBJ databases">
        <authorList>
            <person name="Petersen C."/>
        </authorList>
    </citation>
    <scope>NUCLEOTIDE SEQUENCE</scope>
    <source>
        <strain evidence="2">IBT 3081</strain>
    </source>
</reference>
<feature type="chain" id="PRO_5040848098" evidence="1">
    <location>
        <begin position="21"/>
        <end position="73"/>
    </location>
</feature>
<organism evidence="2 3">
    <name type="scientific">Penicillium concentricum</name>
    <dbReference type="NCBI Taxonomy" id="293559"/>
    <lineage>
        <taxon>Eukaryota</taxon>
        <taxon>Fungi</taxon>
        <taxon>Dikarya</taxon>
        <taxon>Ascomycota</taxon>
        <taxon>Pezizomycotina</taxon>
        <taxon>Eurotiomycetes</taxon>
        <taxon>Eurotiomycetidae</taxon>
        <taxon>Eurotiales</taxon>
        <taxon>Aspergillaceae</taxon>
        <taxon>Penicillium</taxon>
    </lineage>
</organism>
<comment type="caution">
    <text evidence="2">The sequence shown here is derived from an EMBL/GenBank/DDBJ whole genome shotgun (WGS) entry which is preliminary data.</text>
</comment>
<dbReference type="RefSeq" id="XP_056581718.1">
    <property type="nucleotide sequence ID" value="XM_056725468.1"/>
</dbReference>
<evidence type="ECO:0000313" key="2">
    <source>
        <dbReference type="EMBL" id="KAJ5375732.1"/>
    </source>
</evidence>
<keyword evidence="1" id="KW-0732">Signal</keyword>
<keyword evidence="3" id="KW-1185">Reference proteome</keyword>
<evidence type="ECO:0000256" key="1">
    <source>
        <dbReference type="SAM" id="SignalP"/>
    </source>
</evidence>
<dbReference type="AlphaFoldDB" id="A0A9W9VBD0"/>
<dbReference type="Proteomes" id="UP001147752">
    <property type="component" value="Unassembled WGS sequence"/>
</dbReference>
<protein>
    <submittedName>
        <fullName evidence="2">Uncharacterized protein</fullName>
    </submittedName>
</protein>
<dbReference type="EMBL" id="JAPZBT010000002">
    <property type="protein sequence ID" value="KAJ5375732.1"/>
    <property type="molecule type" value="Genomic_DNA"/>
</dbReference>
<sequence>MRFSSLTFILVAASASLGLAAPIDARSDSIASTDSTQQGCDHNWTLCGCAGRKGGDGKHCGIPQKGGLQCPGY</sequence>